<feature type="transmembrane region" description="Helical" evidence="7">
    <location>
        <begin position="257"/>
        <end position="284"/>
    </location>
</feature>
<gene>
    <name evidence="8" type="ORF">CUESP1_1370</name>
</gene>
<dbReference type="PROSITE" id="PS50267">
    <property type="entry name" value="NA_NEUROTRAN_SYMP_3"/>
    <property type="match status" value="1"/>
</dbReference>
<evidence type="ECO:0000256" key="4">
    <source>
        <dbReference type="ARBA" id="ARBA00022989"/>
    </source>
</evidence>
<dbReference type="AlphaFoldDB" id="A0A1M4PMM0"/>
<keyword evidence="2 6" id="KW-0813">Transport</keyword>
<dbReference type="InterPro" id="IPR037272">
    <property type="entry name" value="SNS_sf"/>
</dbReference>
<keyword evidence="5 7" id="KW-0472">Membrane</keyword>
<keyword evidence="3 6" id="KW-0812">Transmembrane</keyword>
<dbReference type="PROSITE" id="PS00610">
    <property type="entry name" value="NA_NEUROTRAN_SYMP_1"/>
    <property type="match status" value="1"/>
</dbReference>
<dbReference type="GO" id="GO:0016020">
    <property type="term" value="C:membrane"/>
    <property type="evidence" value="ECO:0007669"/>
    <property type="project" value="UniProtKB-SubCell"/>
</dbReference>
<evidence type="ECO:0000256" key="7">
    <source>
        <dbReference type="SAM" id="Phobius"/>
    </source>
</evidence>
<protein>
    <recommendedName>
        <fullName evidence="6">Transporter</fullName>
    </recommendedName>
</protein>
<keyword evidence="6" id="KW-0769">Symport</keyword>
<comment type="similarity">
    <text evidence="6">Belongs to the sodium:neurotransmitter symporter (SNF) (TC 2.A.22) family.</text>
</comment>
<keyword evidence="4 7" id="KW-1133">Transmembrane helix</keyword>
<evidence type="ECO:0000313" key="9">
    <source>
        <dbReference type="Proteomes" id="UP000245423"/>
    </source>
</evidence>
<dbReference type="OrthoDB" id="9762833at2"/>
<reference evidence="8 9" key="1">
    <citation type="submission" date="2016-11" db="EMBL/GenBank/DDBJ databases">
        <authorList>
            <person name="Manzoor S."/>
        </authorList>
    </citation>
    <scope>NUCLEOTIDE SEQUENCE [LARGE SCALE GENOMIC DNA]</scope>
    <source>
        <strain evidence="8">Clostridium ultunense strain Esp</strain>
    </source>
</reference>
<dbReference type="RefSeq" id="WP_109840560.1">
    <property type="nucleotide sequence ID" value="NZ_LT669839.1"/>
</dbReference>
<sequence length="350" mass="37840">MNNTELQTKGSREQFKTRFGFIMAVAGSAVGLGNIWRFPYITGVHGGGAFVIIYLVSIFIIGATIALTEMAIGRHGGSDVVEAYGQYDKRFRIPGFLSMIAVTVLMSFYNIIGGWSIYYFIQIISGKFTGISSGEVESIFGNFIVNSPRVAIFTIIFLAVNTIVIVKGITEGIERVSSIVMPALFVLLIVLVIRSLTLPGAKEGVIWYLKPDFSKVTGSTIVAAVGQAFFTLSLGSGAMATYASYLSKDESLPKATYSVVITDTLVALLAGLAILPAVFAFGVSPGEGPGLVFVTLPSIFGKIPFGAFFGAMFFAFFFFAALTSSISMLEVSVTYLIEKKRWREKKRPLL</sequence>
<comment type="subcellular location">
    <subcellularLocation>
        <location evidence="1">Membrane</location>
        <topology evidence="1">Multi-pass membrane protein</topology>
    </subcellularLocation>
</comment>
<dbReference type="CDD" id="cd10336">
    <property type="entry name" value="SLC6sbd_Tyt1-Like"/>
    <property type="match status" value="1"/>
</dbReference>
<feature type="transmembrane region" description="Helical" evidence="7">
    <location>
        <begin position="19"/>
        <end position="36"/>
    </location>
</feature>
<evidence type="ECO:0000256" key="3">
    <source>
        <dbReference type="ARBA" id="ARBA00022692"/>
    </source>
</evidence>
<feature type="transmembrane region" description="Helical" evidence="7">
    <location>
        <begin position="96"/>
        <end position="121"/>
    </location>
</feature>
<evidence type="ECO:0000256" key="1">
    <source>
        <dbReference type="ARBA" id="ARBA00004141"/>
    </source>
</evidence>
<dbReference type="NCBIfam" id="NF037979">
    <property type="entry name" value="Na_transp"/>
    <property type="match status" value="1"/>
</dbReference>
<dbReference type="Pfam" id="PF00209">
    <property type="entry name" value="SNF"/>
    <property type="match status" value="2"/>
</dbReference>
<organism evidence="8 9">
    <name type="scientific">[Clostridium] ultunense Esp</name>
    <dbReference type="NCBI Taxonomy" id="1288971"/>
    <lineage>
        <taxon>Bacteria</taxon>
        <taxon>Bacillati</taxon>
        <taxon>Bacillota</taxon>
        <taxon>Tissierellia</taxon>
        <taxon>Tissierellales</taxon>
        <taxon>Tepidimicrobiaceae</taxon>
        <taxon>Schnuerera</taxon>
    </lineage>
</organism>
<evidence type="ECO:0000256" key="6">
    <source>
        <dbReference type="RuleBase" id="RU003732"/>
    </source>
</evidence>
<feature type="transmembrane region" description="Helical" evidence="7">
    <location>
        <begin position="150"/>
        <end position="169"/>
    </location>
</feature>
<dbReference type="PRINTS" id="PR00176">
    <property type="entry name" value="NANEUSMPORT"/>
</dbReference>
<dbReference type="InterPro" id="IPR000175">
    <property type="entry name" value="Na/ntran_symport"/>
</dbReference>
<feature type="transmembrane region" description="Helical" evidence="7">
    <location>
        <begin position="48"/>
        <end position="68"/>
    </location>
</feature>
<dbReference type="PANTHER" id="PTHR42948:SF1">
    <property type="entry name" value="TRANSPORTER"/>
    <property type="match status" value="1"/>
</dbReference>
<feature type="transmembrane region" description="Helical" evidence="7">
    <location>
        <begin position="304"/>
        <end position="337"/>
    </location>
</feature>
<evidence type="ECO:0000313" key="8">
    <source>
        <dbReference type="EMBL" id="SHD76741.1"/>
    </source>
</evidence>
<dbReference type="PANTHER" id="PTHR42948">
    <property type="entry name" value="TRANSPORTER"/>
    <property type="match status" value="1"/>
</dbReference>
<dbReference type="Proteomes" id="UP000245423">
    <property type="component" value="Chromosome 1"/>
</dbReference>
<dbReference type="InterPro" id="IPR047218">
    <property type="entry name" value="YocR/YhdH-like"/>
</dbReference>
<dbReference type="GO" id="GO:0015293">
    <property type="term" value="F:symporter activity"/>
    <property type="evidence" value="ECO:0007669"/>
    <property type="project" value="UniProtKB-KW"/>
</dbReference>
<dbReference type="EMBL" id="LT669839">
    <property type="protein sequence ID" value="SHD76741.1"/>
    <property type="molecule type" value="Genomic_DNA"/>
</dbReference>
<feature type="transmembrane region" description="Helical" evidence="7">
    <location>
        <begin position="181"/>
        <end position="201"/>
    </location>
</feature>
<dbReference type="SUPFAM" id="SSF161070">
    <property type="entry name" value="SNF-like"/>
    <property type="match status" value="1"/>
</dbReference>
<evidence type="ECO:0000256" key="5">
    <source>
        <dbReference type="ARBA" id="ARBA00023136"/>
    </source>
</evidence>
<evidence type="ECO:0000256" key="2">
    <source>
        <dbReference type="ARBA" id="ARBA00022448"/>
    </source>
</evidence>
<name>A0A1M4PMM0_9FIRM</name>
<keyword evidence="9" id="KW-1185">Reference proteome</keyword>
<feature type="transmembrane region" description="Helical" evidence="7">
    <location>
        <begin position="221"/>
        <end position="245"/>
    </location>
</feature>
<accession>A0A1M4PMM0</accession>
<proteinExistence type="inferred from homology"/>